<dbReference type="SUPFAM" id="SSF75011">
    <property type="entry name" value="3-carboxy-cis,cis-mucoante lactonizing enzyme"/>
    <property type="match status" value="1"/>
</dbReference>
<gene>
    <name evidence="2" type="ORF">CA2015_1905</name>
</gene>
<keyword evidence="3" id="KW-1185">Reference proteome</keyword>
<keyword evidence="1" id="KW-0732">Signal</keyword>
<dbReference type="OrthoDB" id="834772at2"/>
<evidence type="ECO:0000313" key="3">
    <source>
        <dbReference type="Proteomes" id="UP000036520"/>
    </source>
</evidence>
<dbReference type="PATRIC" id="fig|320787.5.peg.2105"/>
<proteinExistence type="predicted"/>
<name>A0A0H4PSQ0_9BACT</name>
<evidence type="ECO:0000313" key="2">
    <source>
        <dbReference type="EMBL" id="AKP51332.1"/>
    </source>
</evidence>
<dbReference type="Proteomes" id="UP000036520">
    <property type="component" value="Chromosome"/>
</dbReference>
<dbReference type="Gene3D" id="2.120.10.30">
    <property type="entry name" value="TolB, C-terminal domain"/>
    <property type="match status" value="1"/>
</dbReference>
<dbReference type="InterPro" id="IPR011042">
    <property type="entry name" value="6-blade_b-propeller_TolB-like"/>
</dbReference>
<feature type="chain" id="PRO_5005208259" evidence="1">
    <location>
        <begin position="20"/>
        <end position="333"/>
    </location>
</feature>
<evidence type="ECO:0000256" key="1">
    <source>
        <dbReference type="SAM" id="SignalP"/>
    </source>
</evidence>
<dbReference type="PROSITE" id="PS51257">
    <property type="entry name" value="PROKAR_LIPOPROTEIN"/>
    <property type="match status" value="1"/>
</dbReference>
<reference evidence="2 3" key="1">
    <citation type="submission" date="2015-07" db="EMBL/GenBank/DDBJ databases">
        <authorList>
            <person name="Kim K.M."/>
        </authorList>
    </citation>
    <scope>NUCLEOTIDE SEQUENCE [LARGE SCALE GENOMIC DNA]</scope>
    <source>
        <strain evidence="2 3">KCTC 12363</strain>
    </source>
</reference>
<feature type="signal peptide" evidence="1">
    <location>
        <begin position="1"/>
        <end position="19"/>
    </location>
</feature>
<dbReference type="STRING" id="320787.CA2015_1905"/>
<organism evidence="2 3">
    <name type="scientific">Cyclobacterium amurskyense</name>
    <dbReference type="NCBI Taxonomy" id="320787"/>
    <lineage>
        <taxon>Bacteria</taxon>
        <taxon>Pseudomonadati</taxon>
        <taxon>Bacteroidota</taxon>
        <taxon>Cytophagia</taxon>
        <taxon>Cytophagales</taxon>
        <taxon>Cyclobacteriaceae</taxon>
        <taxon>Cyclobacterium</taxon>
    </lineage>
</organism>
<accession>A0A0H4PSQ0</accession>
<sequence length="333" mass="35259">MKNSNLIKGLLGFSLLAFASCDDNDMMDMDKHGATLFVTSNASGDINTYQFEEDGGVVMNMFTTLSTGNEGVHYDETNDDLIVASRSALQVNVYADVSSVLMNPSLALNLGGSSAAELMNPRAMAVNGNTVVIADNQQNQFFVYTKSGNSLMLKNTFDIDFAVWGIEFIGDDLFAVVDKTADLAVFTNFSSNTSDGMLQASKRVTIEGIVRTHGLAYDAMKDMMVMTDIGDAENTEDDGGFHLIKDFNSTFNNTSDGGTIGMSAQTRVAGAATMMGNPIDVAYDGESGTVYIAEIGNGGGRVLAFSGYGNGGNVSPTWNVALSGASSLYLATD</sequence>
<dbReference type="KEGG" id="camu:CA2015_1905"/>
<dbReference type="AlphaFoldDB" id="A0A0H4PSQ0"/>
<dbReference type="EMBL" id="CP012040">
    <property type="protein sequence ID" value="AKP51332.1"/>
    <property type="molecule type" value="Genomic_DNA"/>
</dbReference>
<dbReference type="RefSeq" id="WP_048641676.1">
    <property type="nucleotide sequence ID" value="NZ_CP012040.1"/>
</dbReference>
<protein>
    <submittedName>
        <fullName evidence="2">NHL repeat containing protein</fullName>
    </submittedName>
</protein>